<proteinExistence type="inferred from homology"/>
<keyword evidence="1 3" id="KW-0560">Oxidoreductase</keyword>
<sequence>MQSSLVKSTLNLMVFFRTYSARMTSSKPSVLLTRNDYPEEGVKLLREHFEVDTWKSSLGISKEELTSALNEKFAVFCSLSDKIDADVLKNASDLKVIATMSVGYDHLDLKEIKQRNIRVGYTPNVLTEATAELTMALLLATSRRILESHNAIHKGEWKSWAPNFMCGPALQNSTVGIVGCGRIGLSVLEKLIPYKVSKFLYTSRNKKPEVEKHGAIHTDIDNLCRESDFIILTSALTPDTHQLINRTRLESMKPTAILINTSRGQLVDQAALIDVLRDGKIRAAGLDVMYPEPLPLDSPLLKLDNCVIIPHIGSAQIETRQEMARITAQNIINVFQNKPMIYEVPL</sequence>
<dbReference type="InterPro" id="IPR029752">
    <property type="entry name" value="D-isomer_DH_CS1"/>
</dbReference>
<dbReference type="AlphaFoldDB" id="A0A8D8TFJ0"/>
<dbReference type="EMBL" id="HBUF01353390">
    <property type="protein sequence ID" value="CAG6715628.1"/>
    <property type="molecule type" value="Transcribed_RNA"/>
</dbReference>
<feature type="domain" description="D-isomer specific 2-hydroxyacid dehydrogenase catalytic" evidence="4">
    <location>
        <begin position="32"/>
        <end position="344"/>
    </location>
</feature>
<dbReference type="EMBL" id="HBUF01131364">
    <property type="protein sequence ID" value="CAG6644235.1"/>
    <property type="molecule type" value="Transcribed_RNA"/>
</dbReference>
<feature type="domain" description="D-isomer specific 2-hydroxyacid dehydrogenase NAD-binding" evidence="5">
    <location>
        <begin position="135"/>
        <end position="313"/>
    </location>
</feature>
<comment type="similarity">
    <text evidence="3">Belongs to the D-isomer specific 2-hydroxyacid dehydrogenase family.</text>
</comment>
<dbReference type="Pfam" id="PF00389">
    <property type="entry name" value="2-Hacid_dh"/>
    <property type="match status" value="1"/>
</dbReference>
<dbReference type="InterPro" id="IPR006140">
    <property type="entry name" value="D-isomer_DH_NAD-bd"/>
</dbReference>
<evidence type="ECO:0000259" key="4">
    <source>
        <dbReference type="Pfam" id="PF00389"/>
    </source>
</evidence>
<organism evidence="6">
    <name type="scientific">Cacopsylla melanoneura</name>
    <dbReference type="NCBI Taxonomy" id="428564"/>
    <lineage>
        <taxon>Eukaryota</taxon>
        <taxon>Metazoa</taxon>
        <taxon>Ecdysozoa</taxon>
        <taxon>Arthropoda</taxon>
        <taxon>Hexapoda</taxon>
        <taxon>Insecta</taxon>
        <taxon>Pterygota</taxon>
        <taxon>Neoptera</taxon>
        <taxon>Paraneoptera</taxon>
        <taxon>Hemiptera</taxon>
        <taxon>Sternorrhyncha</taxon>
        <taxon>Psylloidea</taxon>
        <taxon>Psyllidae</taxon>
        <taxon>Psyllinae</taxon>
        <taxon>Cacopsylla</taxon>
    </lineage>
</organism>
<dbReference type="PROSITE" id="PS00065">
    <property type="entry name" value="D_2_HYDROXYACID_DH_1"/>
    <property type="match status" value="1"/>
</dbReference>
<dbReference type="GO" id="GO:0005829">
    <property type="term" value="C:cytosol"/>
    <property type="evidence" value="ECO:0007669"/>
    <property type="project" value="TreeGrafter"/>
</dbReference>
<protein>
    <recommendedName>
        <fullName evidence="2">Glyoxylate reductase/hydroxypyruvate reductase</fullName>
    </recommendedName>
</protein>
<dbReference type="EMBL" id="HBUF01353391">
    <property type="protein sequence ID" value="CAG6715629.1"/>
    <property type="molecule type" value="Transcribed_RNA"/>
</dbReference>
<evidence type="ECO:0000256" key="1">
    <source>
        <dbReference type="ARBA" id="ARBA00023002"/>
    </source>
</evidence>
<dbReference type="FunFam" id="3.40.50.720:FF:000026">
    <property type="entry name" value="Glyoxylate/hydroxypyruvate reductase B"/>
    <property type="match status" value="1"/>
</dbReference>
<dbReference type="GO" id="GO:0008465">
    <property type="term" value="F:hydroxypyruvate reductase (NADH) activity"/>
    <property type="evidence" value="ECO:0007669"/>
    <property type="project" value="TreeGrafter"/>
</dbReference>
<keyword evidence="6" id="KW-0670">Pyruvate</keyword>
<reference evidence="6" key="1">
    <citation type="submission" date="2021-05" db="EMBL/GenBank/DDBJ databases">
        <authorList>
            <person name="Alioto T."/>
            <person name="Alioto T."/>
            <person name="Gomez Garrido J."/>
        </authorList>
    </citation>
    <scope>NUCLEOTIDE SEQUENCE</scope>
</reference>
<dbReference type="EMBL" id="HBUF01131366">
    <property type="protein sequence ID" value="CAG6644237.1"/>
    <property type="molecule type" value="Transcribed_RNA"/>
</dbReference>
<evidence type="ECO:0000256" key="2">
    <source>
        <dbReference type="ARBA" id="ARBA00073306"/>
    </source>
</evidence>
<dbReference type="EMBL" id="HBUF01353389">
    <property type="protein sequence ID" value="CAG6715627.1"/>
    <property type="molecule type" value="Transcribed_RNA"/>
</dbReference>
<dbReference type="PANTHER" id="PTHR10996">
    <property type="entry name" value="2-HYDROXYACID DEHYDROGENASE-RELATED"/>
    <property type="match status" value="1"/>
</dbReference>
<dbReference type="EMBL" id="HBUF01131369">
    <property type="protein sequence ID" value="CAG6644240.1"/>
    <property type="molecule type" value="Transcribed_RNA"/>
</dbReference>
<dbReference type="GO" id="GO:0030267">
    <property type="term" value="F:glyoxylate reductase (NADPH) activity"/>
    <property type="evidence" value="ECO:0007669"/>
    <property type="project" value="TreeGrafter"/>
</dbReference>
<dbReference type="SUPFAM" id="SSF51735">
    <property type="entry name" value="NAD(P)-binding Rossmann-fold domains"/>
    <property type="match status" value="1"/>
</dbReference>
<dbReference type="EMBL" id="HBUF01131367">
    <property type="protein sequence ID" value="CAG6644238.1"/>
    <property type="molecule type" value="Transcribed_RNA"/>
</dbReference>
<evidence type="ECO:0000313" key="6">
    <source>
        <dbReference type="EMBL" id="CAG6684461.1"/>
    </source>
</evidence>
<dbReference type="GO" id="GO:0051287">
    <property type="term" value="F:NAD binding"/>
    <property type="evidence" value="ECO:0007669"/>
    <property type="project" value="InterPro"/>
</dbReference>
<dbReference type="InterPro" id="IPR029753">
    <property type="entry name" value="D-isomer_DH_CS"/>
</dbReference>
<dbReference type="CDD" id="cd05301">
    <property type="entry name" value="GDH"/>
    <property type="match status" value="1"/>
</dbReference>
<dbReference type="Gene3D" id="3.40.50.720">
    <property type="entry name" value="NAD(P)-binding Rossmann-like Domain"/>
    <property type="match status" value="2"/>
</dbReference>
<dbReference type="PANTHER" id="PTHR10996:SF277">
    <property type="entry name" value="GLYOXYLATE REDUCTASE_HYDROXYPYRUVATE REDUCTASE"/>
    <property type="match status" value="1"/>
</dbReference>
<dbReference type="InterPro" id="IPR036291">
    <property type="entry name" value="NAD(P)-bd_dom_sf"/>
</dbReference>
<dbReference type="EMBL" id="HBUF01131365">
    <property type="protein sequence ID" value="CAG6644236.1"/>
    <property type="molecule type" value="Transcribed_RNA"/>
</dbReference>
<dbReference type="InterPro" id="IPR006139">
    <property type="entry name" value="D-isomer_2_OHA_DH_cat_dom"/>
</dbReference>
<evidence type="ECO:0000259" key="5">
    <source>
        <dbReference type="Pfam" id="PF02826"/>
    </source>
</evidence>
<dbReference type="SUPFAM" id="SSF52283">
    <property type="entry name" value="Formate/glycerate dehydrogenase catalytic domain-like"/>
    <property type="match status" value="1"/>
</dbReference>
<dbReference type="InterPro" id="IPR050223">
    <property type="entry name" value="D-isomer_2-hydroxyacid_DH"/>
</dbReference>
<evidence type="ECO:0000256" key="3">
    <source>
        <dbReference type="RuleBase" id="RU003719"/>
    </source>
</evidence>
<name>A0A8D8TFJ0_9HEMI</name>
<accession>A0A8D8TFJ0</accession>
<dbReference type="PROSITE" id="PS00671">
    <property type="entry name" value="D_2_HYDROXYACID_DH_3"/>
    <property type="match status" value="1"/>
</dbReference>
<dbReference type="Pfam" id="PF02826">
    <property type="entry name" value="2-Hacid_dh_C"/>
    <property type="match status" value="1"/>
</dbReference>
<dbReference type="EMBL" id="HBUF01267416">
    <property type="protein sequence ID" value="CAG6684461.1"/>
    <property type="molecule type" value="Transcribed_RNA"/>
</dbReference>